<evidence type="ECO:0000256" key="1">
    <source>
        <dbReference type="SAM" id="MobiDB-lite"/>
    </source>
</evidence>
<proteinExistence type="predicted"/>
<keyword evidence="2" id="KW-1133">Transmembrane helix</keyword>
<feature type="transmembrane region" description="Helical" evidence="2">
    <location>
        <begin position="450"/>
        <end position="468"/>
    </location>
</feature>
<feature type="transmembrane region" description="Helical" evidence="2">
    <location>
        <begin position="603"/>
        <end position="621"/>
    </location>
</feature>
<evidence type="ECO:0000313" key="3">
    <source>
        <dbReference type="EMBL" id="MFC4035751.1"/>
    </source>
</evidence>
<keyword evidence="2" id="KW-0812">Transmembrane</keyword>
<dbReference type="Proteomes" id="UP001595765">
    <property type="component" value="Unassembled WGS sequence"/>
</dbReference>
<feature type="transmembrane region" description="Helical" evidence="2">
    <location>
        <begin position="633"/>
        <end position="655"/>
    </location>
</feature>
<organism evidence="3 4">
    <name type="scientific">Streptomyces polygonati</name>
    <dbReference type="NCBI Taxonomy" id="1617087"/>
    <lineage>
        <taxon>Bacteria</taxon>
        <taxon>Bacillati</taxon>
        <taxon>Actinomycetota</taxon>
        <taxon>Actinomycetes</taxon>
        <taxon>Kitasatosporales</taxon>
        <taxon>Streptomycetaceae</taxon>
        <taxon>Streptomyces</taxon>
    </lineage>
</organism>
<feature type="region of interest" description="Disordered" evidence="1">
    <location>
        <begin position="37"/>
        <end position="69"/>
    </location>
</feature>
<dbReference type="EMBL" id="JBHSBB010000029">
    <property type="protein sequence ID" value="MFC4035751.1"/>
    <property type="molecule type" value="Genomic_DNA"/>
</dbReference>
<keyword evidence="4" id="KW-1185">Reference proteome</keyword>
<sequence>MSRFFRDAMTSGRVKFVFSAILVGVLLSGAAIASACPPGHRQPHHPKPTPVATRSPHPTSIPTPAKKRVRTEGSEDVAIGWDERRHLATFTATWKITAPADSAFLTLARTRLDLHTSSSIVLPHEVGICVDDDCSRSYFVLRATAFNVDQKSPGDPVTITARRVLQKKVTLPLKGGYYGDRLIPMLIAPQKMSGINTYKGSADVFDDPERFPPKLPCLPYDDWSVRISVPKGGDWHFTTVYKKAPQKKESEDDWDHRPPSSQSPTSVLYAFPDAGGCATSSYVRLSVLHDTTVKPLLYPSKPVWRRELVFFLFLLGWGTIFWSVARAMNAARGEGTDSTSQASPWKKGVVSLAAVVAPCLLYVLHYRWHPAKGSTGFVLGMVIDLLALGFPLLLIWLEERRRSRDEAAARTRSRRWLPSMAAASAVLLLWAASSNTRYIPSNIAFQRGDAASAVITGLLVNLFLYPAYARERALAVLSVSDAEHSSWLRKWGEEMVRMDMRAHLDKTAPNSLASGSLSYDNYERLQNHLNSPPEGATSQELRQRATRALGSSGGGSLWKNVGFGAGITFIAGLPLALTVYYLLREGTFLARATMPTWQIAYELLVPTFHWAVYGFVYSWTYTWMRGATPLRKALSLGLVVVLAETVPLVVATLSPQWTGVTAGGRDWLLIAVTAVQALSICLLLGLLWEVRLARAADMPWRRLHAGRTLPWVSLRAATFLLAIVSTLATTTAEDWADNWSQHAPASSSKHS</sequence>
<name>A0ABV8HVL8_9ACTN</name>
<comment type="caution">
    <text evidence="3">The sequence shown here is derived from an EMBL/GenBank/DDBJ whole genome shotgun (WGS) entry which is preliminary data.</text>
</comment>
<keyword evidence="2" id="KW-0472">Membrane</keyword>
<feature type="transmembrane region" description="Helical" evidence="2">
    <location>
        <begin position="308"/>
        <end position="328"/>
    </location>
</feature>
<feature type="transmembrane region" description="Helical" evidence="2">
    <location>
        <begin position="709"/>
        <end position="728"/>
    </location>
</feature>
<protein>
    <submittedName>
        <fullName evidence="3">Uncharacterized protein</fullName>
    </submittedName>
</protein>
<dbReference type="RefSeq" id="WP_386436234.1">
    <property type="nucleotide sequence ID" value="NZ_JBHSBB010000029.1"/>
</dbReference>
<feature type="transmembrane region" description="Helical" evidence="2">
    <location>
        <begin position="374"/>
        <end position="397"/>
    </location>
</feature>
<feature type="transmembrane region" description="Helical" evidence="2">
    <location>
        <begin position="417"/>
        <end position="438"/>
    </location>
</feature>
<accession>A0ABV8HVL8</accession>
<feature type="transmembrane region" description="Helical" evidence="2">
    <location>
        <begin position="349"/>
        <end position="368"/>
    </location>
</feature>
<evidence type="ECO:0000313" key="4">
    <source>
        <dbReference type="Proteomes" id="UP001595765"/>
    </source>
</evidence>
<gene>
    <name evidence="3" type="ORF">ACFO3J_30405</name>
</gene>
<feature type="transmembrane region" description="Helical" evidence="2">
    <location>
        <begin position="561"/>
        <end position="583"/>
    </location>
</feature>
<evidence type="ECO:0000256" key="2">
    <source>
        <dbReference type="SAM" id="Phobius"/>
    </source>
</evidence>
<reference evidence="4" key="1">
    <citation type="journal article" date="2019" name="Int. J. Syst. Evol. Microbiol.">
        <title>The Global Catalogue of Microorganisms (GCM) 10K type strain sequencing project: providing services to taxonomists for standard genome sequencing and annotation.</title>
        <authorList>
            <consortium name="The Broad Institute Genomics Platform"/>
            <consortium name="The Broad Institute Genome Sequencing Center for Infectious Disease"/>
            <person name="Wu L."/>
            <person name="Ma J."/>
        </authorList>
    </citation>
    <scope>NUCLEOTIDE SEQUENCE [LARGE SCALE GENOMIC DNA]</scope>
    <source>
        <strain evidence="4">CGMCC 4.7237</strain>
    </source>
</reference>
<feature type="transmembrane region" description="Helical" evidence="2">
    <location>
        <begin position="667"/>
        <end position="688"/>
    </location>
</feature>